<feature type="compositionally biased region" description="Low complexity" evidence="1">
    <location>
        <begin position="20"/>
        <end position="46"/>
    </location>
</feature>
<accession>A0ABP0Z4Z2</accession>
<name>A0ABP0Z4Z2_9ROSI</name>
<gene>
    <name evidence="2" type="ORF">CITCOLO1_LOCUS18292</name>
</gene>
<evidence type="ECO:0000313" key="3">
    <source>
        <dbReference type="Proteomes" id="UP001642487"/>
    </source>
</evidence>
<organism evidence="2 3">
    <name type="scientific">Citrullus colocynthis</name>
    <name type="common">colocynth</name>
    <dbReference type="NCBI Taxonomy" id="252529"/>
    <lineage>
        <taxon>Eukaryota</taxon>
        <taxon>Viridiplantae</taxon>
        <taxon>Streptophyta</taxon>
        <taxon>Embryophyta</taxon>
        <taxon>Tracheophyta</taxon>
        <taxon>Spermatophyta</taxon>
        <taxon>Magnoliopsida</taxon>
        <taxon>eudicotyledons</taxon>
        <taxon>Gunneridae</taxon>
        <taxon>Pentapetalae</taxon>
        <taxon>rosids</taxon>
        <taxon>fabids</taxon>
        <taxon>Cucurbitales</taxon>
        <taxon>Cucurbitaceae</taxon>
        <taxon>Benincaseae</taxon>
        <taxon>Citrullus</taxon>
    </lineage>
</organism>
<dbReference type="EMBL" id="OZ021741">
    <property type="protein sequence ID" value="CAK9326000.1"/>
    <property type="molecule type" value="Genomic_DNA"/>
</dbReference>
<evidence type="ECO:0008006" key="4">
    <source>
        <dbReference type="Google" id="ProtNLM"/>
    </source>
</evidence>
<proteinExistence type="predicted"/>
<sequence>MADATKKDLPADPITLTLNSSSSPEHSPLSSSPISTVTRNSSSSTVPSPPPHNTYTMITRAKASIHKPKLPFTSLTQSSSSVDWSQMEPIKFSDAIQYPSWKLAMDEEFAALQWNQTWI</sequence>
<feature type="compositionally biased region" description="Basic and acidic residues" evidence="1">
    <location>
        <begin position="1"/>
        <end position="10"/>
    </location>
</feature>
<evidence type="ECO:0000256" key="1">
    <source>
        <dbReference type="SAM" id="MobiDB-lite"/>
    </source>
</evidence>
<protein>
    <recommendedName>
        <fullName evidence="4">Retrotransposon Copia-like N-terminal domain-containing protein</fullName>
    </recommendedName>
</protein>
<evidence type="ECO:0000313" key="2">
    <source>
        <dbReference type="EMBL" id="CAK9326000.1"/>
    </source>
</evidence>
<reference evidence="2 3" key="1">
    <citation type="submission" date="2024-03" db="EMBL/GenBank/DDBJ databases">
        <authorList>
            <person name="Gkanogiannis A."/>
            <person name="Becerra Lopez-Lavalle L."/>
        </authorList>
    </citation>
    <scope>NUCLEOTIDE SEQUENCE [LARGE SCALE GENOMIC DNA]</scope>
</reference>
<keyword evidence="3" id="KW-1185">Reference proteome</keyword>
<feature type="region of interest" description="Disordered" evidence="1">
    <location>
        <begin position="1"/>
        <end position="55"/>
    </location>
</feature>
<dbReference type="Proteomes" id="UP001642487">
    <property type="component" value="Chromosome 7"/>
</dbReference>